<comment type="caution">
    <text evidence="5">The sequence shown here is derived from an EMBL/GenBank/DDBJ whole genome shotgun (WGS) entry which is preliminary data.</text>
</comment>
<feature type="region of interest" description="Disordered" evidence="3">
    <location>
        <begin position="1"/>
        <end position="21"/>
    </location>
</feature>
<proteinExistence type="predicted"/>
<keyword evidence="1" id="KW-0645">Protease</keyword>
<dbReference type="InterPro" id="IPR001940">
    <property type="entry name" value="Peptidase_S1C"/>
</dbReference>
<dbReference type="Proteomes" id="UP000886476">
    <property type="component" value="Unassembled WGS sequence"/>
</dbReference>
<keyword evidence="6" id="KW-1185">Reference proteome</keyword>
<dbReference type="EMBL" id="JABFDN010000005">
    <property type="protein sequence ID" value="NPU66775.1"/>
    <property type="molecule type" value="Genomic_DNA"/>
</dbReference>
<dbReference type="InterPro" id="IPR036034">
    <property type="entry name" value="PDZ_sf"/>
</dbReference>
<dbReference type="InterPro" id="IPR009003">
    <property type="entry name" value="Peptidase_S1_PA"/>
</dbReference>
<name>A0ABX2CGH5_9BRAD</name>
<dbReference type="SUPFAM" id="SSF50156">
    <property type="entry name" value="PDZ domain-like"/>
    <property type="match status" value="1"/>
</dbReference>
<dbReference type="SMART" id="SM00228">
    <property type="entry name" value="PDZ"/>
    <property type="match status" value="1"/>
</dbReference>
<dbReference type="PANTHER" id="PTHR43343:SF3">
    <property type="entry name" value="PROTEASE DO-LIKE 8, CHLOROPLASTIC"/>
    <property type="match status" value="1"/>
</dbReference>
<gene>
    <name evidence="5" type="ORF">HL667_17365</name>
</gene>
<evidence type="ECO:0000259" key="4">
    <source>
        <dbReference type="PROSITE" id="PS50106"/>
    </source>
</evidence>
<evidence type="ECO:0000256" key="3">
    <source>
        <dbReference type="SAM" id="MobiDB-lite"/>
    </source>
</evidence>
<evidence type="ECO:0000256" key="2">
    <source>
        <dbReference type="ARBA" id="ARBA00022801"/>
    </source>
</evidence>
<feature type="domain" description="PDZ" evidence="4">
    <location>
        <begin position="266"/>
        <end position="300"/>
    </location>
</feature>
<protein>
    <submittedName>
        <fullName evidence="5">PDZ domain-containing protein</fullName>
    </submittedName>
</protein>
<evidence type="ECO:0000256" key="1">
    <source>
        <dbReference type="ARBA" id="ARBA00022670"/>
    </source>
</evidence>
<dbReference type="PRINTS" id="PR00834">
    <property type="entry name" value="PROTEASES2C"/>
</dbReference>
<dbReference type="SUPFAM" id="SSF50494">
    <property type="entry name" value="Trypsin-like serine proteases"/>
    <property type="match status" value="1"/>
</dbReference>
<dbReference type="Pfam" id="PF13180">
    <property type="entry name" value="PDZ_2"/>
    <property type="match status" value="1"/>
</dbReference>
<reference evidence="5" key="1">
    <citation type="submission" date="2020-05" db="EMBL/GenBank/DDBJ databases">
        <title>Nod-independent and nitrogen-fixing Bradyrhizobium aeschynomene sp. nov. isolated from nodules of Aeschynomene indica.</title>
        <authorList>
            <person name="Zhang Z."/>
        </authorList>
    </citation>
    <scope>NUCLEOTIDE SEQUENCE</scope>
    <source>
        <strain evidence="5">83012</strain>
    </source>
</reference>
<evidence type="ECO:0000313" key="5">
    <source>
        <dbReference type="EMBL" id="NPU66775.1"/>
    </source>
</evidence>
<evidence type="ECO:0000313" key="6">
    <source>
        <dbReference type="Proteomes" id="UP000886476"/>
    </source>
</evidence>
<organism evidence="5 6">
    <name type="scientific">Bradyrhizobium aeschynomenes</name>
    <dbReference type="NCBI Taxonomy" id="2734909"/>
    <lineage>
        <taxon>Bacteria</taxon>
        <taxon>Pseudomonadati</taxon>
        <taxon>Pseudomonadota</taxon>
        <taxon>Alphaproteobacteria</taxon>
        <taxon>Hyphomicrobiales</taxon>
        <taxon>Nitrobacteraceae</taxon>
        <taxon>Bradyrhizobium</taxon>
    </lineage>
</organism>
<dbReference type="RefSeq" id="WP_172111883.1">
    <property type="nucleotide sequence ID" value="NZ_JABFDM010000002.1"/>
</dbReference>
<dbReference type="Gene3D" id="2.40.10.120">
    <property type="match status" value="1"/>
</dbReference>
<keyword evidence="2" id="KW-0378">Hydrolase</keyword>
<dbReference type="Pfam" id="PF13365">
    <property type="entry name" value="Trypsin_2"/>
    <property type="match status" value="1"/>
</dbReference>
<sequence>MLDFTSDVAGDALSPAQTSPVAPADDRVLLDAYSNAVIDVTERVGPAVVRVETGSRAGARAERGGLGSGIVISPDGLVLTNSHVVGASKAIRLRDVEGIVTDAQVLGVDPDTDLALLRANHARDLRYASLGNSKSLRRGQLVVAIGNPLGFESTVTAGVVSALGRSIRSVSGRMIEDVIQTDAALNPGNSGGALVSSAAEVIGINTAIIQGAQGICFAVASNTAQFVLSEIIRHGYVRRAFIGVSGQTAPVPRRHAVLAGVDNKMGALLMQIEPDGPAARAGLLPGDVVIKLDGVDINGVDDLIRVLDRDRIGRTVAMDVLRLGRLRGIDIHPVERKPAARQAS</sequence>
<dbReference type="InterPro" id="IPR051201">
    <property type="entry name" value="Chloro_Bact_Ser_Proteases"/>
</dbReference>
<dbReference type="PANTHER" id="PTHR43343">
    <property type="entry name" value="PEPTIDASE S12"/>
    <property type="match status" value="1"/>
</dbReference>
<accession>A0ABX2CGH5</accession>
<dbReference type="InterPro" id="IPR001478">
    <property type="entry name" value="PDZ"/>
</dbReference>
<dbReference type="PROSITE" id="PS50106">
    <property type="entry name" value="PDZ"/>
    <property type="match status" value="1"/>
</dbReference>
<dbReference type="Gene3D" id="2.30.42.10">
    <property type="match status" value="1"/>
</dbReference>